<feature type="compositionally biased region" description="Acidic residues" evidence="2">
    <location>
        <begin position="983"/>
        <end position="993"/>
    </location>
</feature>
<reference evidence="3" key="1">
    <citation type="submission" date="2024-06" db="EMBL/GenBank/DDBJ databases">
        <title>Intestivirid acquisition increases across infancy in a wild primate population.</title>
        <authorList>
            <person name="Schneider-Creas I.A."/>
            <person name="Moya I.L."/>
            <person name="Chiou K.L."/>
            <person name="Baniel A."/>
            <person name="Azanaw Haile A."/>
            <person name="Kebede F."/>
            <person name="Abebe B."/>
            <person name="Snyder-Mackler N."/>
            <person name="Varsani A."/>
        </authorList>
    </citation>
    <scope>NUCLEOTIDE SEQUENCE</scope>
    <source>
        <strain evidence="3">Int_RNL_2016_0117_DIX</strain>
    </source>
</reference>
<evidence type="ECO:0000256" key="2">
    <source>
        <dbReference type="SAM" id="MobiDB-lite"/>
    </source>
</evidence>
<evidence type="ECO:0000313" key="3">
    <source>
        <dbReference type="EMBL" id="XCO00260.1"/>
    </source>
</evidence>
<proteinExistence type="predicted"/>
<organism evidence="3">
    <name type="scientific">Geladintestivirus 1</name>
    <dbReference type="NCBI Taxonomy" id="3233133"/>
    <lineage>
        <taxon>Viruses</taxon>
        <taxon>Duplodnaviria</taxon>
        <taxon>Heunggongvirae</taxon>
        <taxon>Uroviricota</taxon>
        <taxon>Caudoviricetes</taxon>
        <taxon>Crassvirales</taxon>
    </lineage>
</organism>
<keyword evidence="1" id="KW-0175">Coiled coil</keyword>
<feature type="compositionally biased region" description="Polar residues" evidence="2">
    <location>
        <begin position="996"/>
        <end position="1009"/>
    </location>
</feature>
<feature type="region of interest" description="Disordered" evidence="2">
    <location>
        <begin position="980"/>
        <end position="1012"/>
    </location>
</feature>
<sequence length="2608" mass="296582">MDFKDILNTVKSGEKPITGTKKQRELEAKRRFGESQQGINGLAASIFAANPDTYNYTANKDYQKYGIRQSHLESTYDLRKALSDRQGIATKARNAIIRSVGDTVLDMGAGFANLVSLPIDAISAVTGNYDSTFTNPVSNLLTKWREQLDEEFKIHRETDSTVNTGALGDFSWYLDNMPSLFSTLSLMIPASAGSRILGKTASFIGKAAKLGKESAKVKAAEQAANAGAAGFNRAVNVARRLDDSVKAGNEANTTLKGWAITHQDKLKSVANVISNGTISRMLENYQEAHGVYNNAYEMALDKINSMDDDEYERFIQQNGFQNMSVDDMAKAVAKQSADEDFKDNLGNVVFDIIQYAGLRSMWQGASSIKPNTTLKKAQEKLIGNMTKTEAAIAAEKTTRLGSVLHGGKTAGKWLWNNKFNIAAEATEGMEEMVNYISEQEGNYVAKAMLGMETDKSKIDSERLFSYFRDGQLWDSAFWGFLGGVLFSTAGEAVMNKMNYGMWHNIQDEKRKSEIEARQGKLEVAFAKLDALNKGINPYTNQNITQEEKDRLKTRVMNDAINDIALDEARVGNINLLKSFIEDERIQKLLVDKGIVNKDEIAGYTNSLLNNISNVEQTYNNELVQLTDMANRLNSTDELDFDVLPEYLDAIATTNTRNRFELQQTKSELSKVENEINKEKERLGQTTTIPDFIENYYKMVAVSSKIASLEYRKKTIEENKKLGDNVEINRINKEIDRLKNTLNKEDISPIIPVFAQLSSSAWKVGDNGFLTLDQNSISNISSEDFQKIDSSITDEDISTHFNNMKELFKLENNVDTKTLTDLYKQSASLRGVEDSLQNDYINSHTKLLNSLSNYNVTLNKTVRETNDQIIKRFVKWAKKYNAKEPGVLQTILQQYIDNKDNINFNIENLDLSKINNKEEFLEDFEKMKRDITAYTAISLYENQNSFTAAADNIGYLMSELETIDKLKDIIRRNTKEAELLEAASIDDTDTDTDTNTEKSTTQSSPTNPDTTKAEIDKELKKAGFTDDVITFDNSRTPDILIKFDEDLNITKDRRGSTSAIKLSNGNYVLDAKGGIYYKMDKLYDKEGDNFDHEKPVKIISHPYVSIDETNGKVIVKKKGVIKNIEVNEPTDSTTETTPIEDIPAETKGTKVEDNSQPSNNNENNEEANQLKETQKKFEAIIEDKDDSISDQLPAADKEFGNDTFIVVGKYLNDVNEQKERLNEIADSKEFNGALQEIVKKIPNKYRVQPGIQSKLTEINTALGIAKQKNKFLIRLNFLASNIKIDAKTIKEYQDLFDDYNVVESQINIITQKLAFTLWNDRTKLFENIEENLNQLLQDYIKLTHAPKVNGKYYISLAPLFEFTESIPYPLYPVLVKFMKKHSDKYVAMDNIEDKNEILFPSKPTNNGVKSNGKSIRINIFDDIIHKNDDAKTEFWKVFETLNKGEEVSITTDEKRPDLLIIKRGDDLIGTLTVPKVTNDGFLEMGNNGIMWRYNPADKYGDDSAELLYDLFNTDVINGRPSPITHRTYNNIEELRDNVYQLAFNRNLKEEDKEEIISKWKDYDVFKDIFKNILINYSSKNDTKSPDYNAIAKGFVVVARYVNDQGNRTSTMDSIKTTLDSYIAKKFDNWNETRNIYDSILKGVSPRYIISNITEGRLLRFNKQSEQETVTDQTIIGLNSDITSQSSHRIGIVVRGGNLRIAGVKDEIPKKDRGNRFVTDFTPFIAMPMRGNERDYLSITTKHLKEIKSKPINDISKAIVNELYRLIEACNDSKVDYATAWENLGKFLEELNIKSDRGNINNSLISGFIFTKCETDSGQPYYKIQGANSNEIITIYDKRDQTVPIYHIKNGKKTKGNKGSEILSVDNLKDKKIFENIIGNCRINIDPQYILDDLSSENKTSGIVQRKDGKLNIVINEQVVASFDSYNQMILENQTVKADICVENGSNYSRKKDEYSSVQPTIEIKTTQGYMDSGNEIPNPVNKLKEQIKSICEDDTIDNKGIAIVDAIIDHATLYDSSFKEKYKKQLDLIKNNPNHFIFLPKIVKFTDEEKLNKEQYEVDGKIEPGAWAATIKPKDKSKKPHVVIGDNFMSLLDINASKDRTMNIYNPLMAIEQLMHEELHIKFMAKENQKVYENLKDIQEKFNDWHDEVKDVNEKKFFEHYRNITLEEFVVRTLTDDVLAKKLNDIEIDHEDGTVEKHTLFSKLIDFLCELFDFKINKKSLLHKEYLALAEVVKAVDTKAVVDKITADSKNLKLSDDKVGYLDKDNTLHYRITSLIRLDTEYINAHEKDNANSKEIGEKYKTVSTNIGTTVDEFVRDFFNGLLDNLSDDELETKYANATGNQWGEFRKQLIEFKKQLDKQGIKIIPRDVTVRGKITLDDGSEIDAAGTVDLLGEKDGKLYIFDMKTMRNDKTYNATKHTEWSLQLSRYKDFIEKTYGGTVEGLYIIPIMVNYDVPETGTEYTLKDESLLLNTSDATRTQLLYKGEEFKNAQPQLFKDDDKIKLVELDYKEANISKNDFDNYKESLNKTENKETSKTVDEELIENFYTDESDPYEDDEDIAESTINLVTNDDIITSNSQLTLNDLVQSVSPANVKNLSDLVQNGEVEYHC</sequence>
<accession>A0AAU8MGA4</accession>
<feature type="region of interest" description="Disordered" evidence="2">
    <location>
        <begin position="1127"/>
        <end position="1169"/>
    </location>
</feature>
<dbReference type="EMBL" id="PP965497">
    <property type="protein sequence ID" value="XCO00260.1"/>
    <property type="molecule type" value="Genomic_DNA"/>
</dbReference>
<evidence type="ECO:0000256" key="1">
    <source>
        <dbReference type="SAM" id="Coils"/>
    </source>
</evidence>
<name>A0AAU8MGA4_9CAUD</name>
<feature type="coiled-coil region" evidence="1">
    <location>
        <begin position="2120"/>
        <end position="2154"/>
    </location>
</feature>
<protein>
    <submittedName>
        <fullName evidence="3">Uncharacterized protein</fullName>
    </submittedName>
</protein>